<dbReference type="InterPro" id="IPR036390">
    <property type="entry name" value="WH_DNA-bd_sf"/>
</dbReference>
<dbReference type="SUPFAM" id="SSF46785">
    <property type="entry name" value="Winged helix' DNA-binding domain"/>
    <property type="match status" value="1"/>
</dbReference>
<accession>A0A8I0AMI7</accession>
<dbReference type="RefSeq" id="WP_044945952.1">
    <property type="nucleotide sequence ID" value="NZ_JACOOX010000001.1"/>
</dbReference>
<evidence type="ECO:0000313" key="3">
    <source>
        <dbReference type="Proteomes" id="UP000615234"/>
    </source>
</evidence>
<reference evidence="2 3" key="1">
    <citation type="submission" date="2020-08" db="EMBL/GenBank/DDBJ databases">
        <title>Genome public.</title>
        <authorList>
            <person name="Liu C."/>
            <person name="Sun Q."/>
        </authorList>
    </citation>
    <scope>NUCLEOTIDE SEQUENCE [LARGE SCALE GENOMIC DNA]</scope>
    <source>
        <strain evidence="2 3">NSJ-10</strain>
    </source>
</reference>
<evidence type="ECO:0000259" key="1">
    <source>
        <dbReference type="Pfam" id="PF03551"/>
    </source>
</evidence>
<dbReference type="InterPro" id="IPR052509">
    <property type="entry name" value="Metal_resp_DNA-bind_regulator"/>
</dbReference>
<protein>
    <submittedName>
        <fullName evidence="2">PadR family transcriptional regulator</fullName>
    </submittedName>
</protein>
<name>A0A8I0AMI7_9FIRM</name>
<comment type="caution">
    <text evidence="2">The sequence shown here is derived from an EMBL/GenBank/DDBJ whole genome shotgun (WGS) entry which is preliminary data.</text>
</comment>
<evidence type="ECO:0000313" key="2">
    <source>
        <dbReference type="EMBL" id="MBC5661398.1"/>
    </source>
</evidence>
<feature type="domain" description="Transcription regulator PadR N-terminal" evidence="1">
    <location>
        <begin position="18"/>
        <end position="92"/>
    </location>
</feature>
<organism evidence="2 3">
    <name type="scientific">Coprococcus hominis</name>
    <name type="common">ex Liu et al. 2022</name>
    <dbReference type="NCBI Taxonomy" id="2763039"/>
    <lineage>
        <taxon>Bacteria</taxon>
        <taxon>Bacillati</taxon>
        <taxon>Bacillota</taxon>
        <taxon>Clostridia</taxon>
        <taxon>Lachnospirales</taxon>
        <taxon>Lachnospiraceae</taxon>
        <taxon>Coprococcus</taxon>
    </lineage>
</organism>
<dbReference type="Pfam" id="PF03551">
    <property type="entry name" value="PadR"/>
    <property type="match status" value="1"/>
</dbReference>
<dbReference type="Gene3D" id="1.10.10.10">
    <property type="entry name" value="Winged helix-like DNA-binding domain superfamily/Winged helix DNA-binding domain"/>
    <property type="match status" value="1"/>
</dbReference>
<proteinExistence type="predicted"/>
<dbReference type="PANTHER" id="PTHR33169">
    <property type="entry name" value="PADR-FAMILY TRANSCRIPTIONAL REGULATOR"/>
    <property type="match status" value="1"/>
</dbReference>
<dbReference type="InterPro" id="IPR005149">
    <property type="entry name" value="Tscrpt_reg_PadR_N"/>
</dbReference>
<dbReference type="EMBL" id="JACOOX010000001">
    <property type="protein sequence ID" value="MBC5661398.1"/>
    <property type="molecule type" value="Genomic_DNA"/>
</dbReference>
<dbReference type="AlphaFoldDB" id="A0A8I0AMI7"/>
<sequence length="115" mass="13414">MANQSINQFKKGILPMLILQIISDEKDYGYNIVNRFNARCVAGMDIKEGTLYPILHRLEEDGAIASEWVMTSENGKPKKFYKITEEGKLLLEEQWNCWMQIEGMVRDFEKKHISD</sequence>
<gene>
    <name evidence="2" type="ORF">H8S09_00570</name>
</gene>
<keyword evidence="3" id="KW-1185">Reference proteome</keyword>
<dbReference type="Proteomes" id="UP000615234">
    <property type="component" value="Unassembled WGS sequence"/>
</dbReference>
<dbReference type="PANTHER" id="PTHR33169:SF14">
    <property type="entry name" value="TRANSCRIPTIONAL REGULATOR RV3488"/>
    <property type="match status" value="1"/>
</dbReference>
<dbReference type="InterPro" id="IPR036388">
    <property type="entry name" value="WH-like_DNA-bd_sf"/>
</dbReference>